<accession>A0A1A8TNY5</accession>
<sequence>MALSTRGKLSIAAWLESHTDFRLPSRAANLEGALSKLDDPQTKSARPFGKNVQAETKPTKSYLAQCEQLQRYFKLGLYFLFAVTFLLGLLAVPPAFAVSSSGKVNIFWLLIVMLGFHGLNLIIWLIGMLALGNNTRQSKGVLLTSLIFINNKVSKHSNINTDASSAFWHWQCPAHSNKWLLSSISHIAWFSYLLAGFLMTLLLLLTNQVNFVWETTLLGDQQFLWITQQLSALPHWLGISVPNQLDILASRVDMVSQAASTRQHWATLLLASIMLYGVLPRLLLSILSIVMYRIKRLTLPKNSQEQAIERRYKEQSEARVVDKERAVPSPASVNKATHSENPVIQPLDAHALGQIWGLFEWSQAIPESLYGAEEQMVLNDATQQQVFLQATYHKPLYLLVDGTHSPDRGSRRFLSQAVSAHPNVSLVIREHADEGDEGKSTSLFVDAWLRTGLEAGIHPDSIFRFAEEE</sequence>
<feature type="transmembrane region" description="Helical" evidence="1">
    <location>
        <begin position="265"/>
        <end position="292"/>
    </location>
</feature>
<name>A0A1A8TNY5_9GAMM</name>
<dbReference type="STRING" id="1792290.MSP8886_03505"/>
<protein>
    <submittedName>
        <fullName evidence="2">Putative membrane protein</fullName>
    </submittedName>
</protein>
<dbReference type="RefSeq" id="WP_067018791.1">
    <property type="nucleotide sequence ID" value="NZ_FLOB01000011.1"/>
</dbReference>
<dbReference type="OrthoDB" id="6210861at2"/>
<dbReference type="Pfam" id="PF11067">
    <property type="entry name" value="DUF2868"/>
    <property type="match status" value="1"/>
</dbReference>
<feature type="transmembrane region" description="Helical" evidence="1">
    <location>
        <begin position="187"/>
        <end position="205"/>
    </location>
</feature>
<proteinExistence type="predicted"/>
<dbReference type="AlphaFoldDB" id="A0A1A8TNY5"/>
<feature type="transmembrane region" description="Helical" evidence="1">
    <location>
        <begin position="106"/>
        <end position="131"/>
    </location>
</feature>
<gene>
    <name evidence="2" type="ORF">MSP8886_03505</name>
</gene>
<dbReference type="Proteomes" id="UP000092544">
    <property type="component" value="Unassembled WGS sequence"/>
</dbReference>
<evidence type="ECO:0000256" key="1">
    <source>
        <dbReference type="SAM" id="Phobius"/>
    </source>
</evidence>
<keyword evidence="1" id="KW-1133">Transmembrane helix</keyword>
<reference evidence="2 3" key="1">
    <citation type="submission" date="2016-06" db="EMBL/GenBank/DDBJ databases">
        <authorList>
            <person name="Kjaerup R.B."/>
            <person name="Dalgaard T.S."/>
            <person name="Juul-Madsen H.R."/>
        </authorList>
    </citation>
    <scope>NUCLEOTIDE SEQUENCE [LARGE SCALE GENOMIC DNA]</scope>
    <source>
        <strain evidence="2 3">CECT 8886</strain>
    </source>
</reference>
<keyword evidence="1" id="KW-0812">Transmembrane</keyword>
<keyword evidence="1" id="KW-0472">Membrane</keyword>
<keyword evidence="3" id="KW-1185">Reference proteome</keyword>
<organism evidence="2 3">
    <name type="scientific">Marinomonas spartinae</name>
    <dbReference type="NCBI Taxonomy" id="1792290"/>
    <lineage>
        <taxon>Bacteria</taxon>
        <taxon>Pseudomonadati</taxon>
        <taxon>Pseudomonadota</taxon>
        <taxon>Gammaproteobacteria</taxon>
        <taxon>Oceanospirillales</taxon>
        <taxon>Oceanospirillaceae</taxon>
        <taxon>Marinomonas</taxon>
    </lineage>
</organism>
<evidence type="ECO:0000313" key="3">
    <source>
        <dbReference type="Proteomes" id="UP000092544"/>
    </source>
</evidence>
<evidence type="ECO:0000313" key="2">
    <source>
        <dbReference type="EMBL" id="SBS35877.1"/>
    </source>
</evidence>
<feature type="transmembrane region" description="Helical" evidence="1">
    <location>
        <begin position="77"/>
        <end position="100"/>
    </location>
</feature>
<dbReference type="EMBL" id="FLOB01000011">
    <property type="protein sequence ID" value="SBS35877.1"/>
    <property type="molecule type" value="Genomic_DNA"/>
</dbReference>
<dbReference type="InterPro" id="IPR021296">
    <property type="entry name" value="DUF2868"/>
</dbReference>